<gene>
    <name evidence="2" type="ORF">H9647_14445</name>
</gene>
<comment type="caution">
    <text evidence="2">The sequence shown here is derived from an EMBL/GenBank/DDBJ whole genome shotgun (WGS) entry which is preliminary data.</text>
</comment>
<dbReference type="Pfam" id="PF00583">
    <property type="entry name" value="Acetyltransf_1"/>
    <property type="match status" value="1"/>
</dbReference>
<proteinExistence type="predicted"/>
<keyword evidence="3" id="KW-1185">Reference proteome</keyword>
<dbReference type="Proteomes" id="UP000608071">
    <property type="component" value="Unassembled WGS sequence"/>
</dbReference>
<dbReference type="Gene3D" id="3.40.630.30">
    <property type="match status" value="1"/>
</dbReference>
<accession>A0ABR8T0H0</accession>
<dbReference type="InterPro" id="IPR000182">
    <property type="entry name" value="GNAT_dom"/>
</dbReference>
<feature type="domain" description="N-acetyltransferase" evidence="1">
    <location>
        <begin position="3"/>
        <end position="162"/>
    </location>
</feature>
<dbReference type="PANTHER" id="PTHR43617">
    <property type="entry name" value="L-AMINO ACID N-ACETYLTRANSFERASE"/>
    <property type="match status" value="1"/>
</dbReference>
<dbReference type="InterPro" id="IPR016181">
    <property type="entry name" value="Acyl_CoA_acyltransferase"/>
</dbReference>
<evidence type="ECO:0000313" key="2">
    <source>
        <dbReference type="EMBL" id="MBD7969271.1"/>
    </source>
</evidence>
<evidence type="ECO:0000313" key="3">
    <source>
        <dbReference type="Proteomes" id="UP000608071"/>
    </source>
</evidence>
<reference evidence="2 3" key="1">
    <citation type="submission" date="2020-08" db="EMBL/GenBank/DDBJ databases">
        <title>A Genomic Blueprint of the Chicken Gut Microbiome.</title>
        <authorList>
            <person name="Gilroy R."/>
            <person name="Ravi A."/>
            <person name="Getino M."/>
            <person name="Pursley I."/>
            <person name="Horton D.L."/>
            <person name="Alikhan N.-F."/>
            <person name="Baker D."/>
            <person name="Gharbi K."/>
            <person name="Hall N."/>
            <person name="Watson M."/>
            <person name="Adriaenssens E.M."/>
            <person name="Foster-Nyarko E."/>
            <person name="Jarju S."/>
            <person name="Secka A."/>
            <person name="Antonio M."/>
            <person name="Oren A."/>
            <person name="Chaudhuri R."/>
            <person name="La Ragione R.M."/>
            <person name="Hildebrand F."/>
            <person name="Pallen M.J."/>
        </authorList>
    </citation>
    <scope>NUCLEOTIDE SEQUENCE [LARGE SCALE GENOMIC DNA]</scope>
    <source>
        <strain evidence="2 3">Sa2BVA9</strain>
    </source>
</reference>
<name>A0ABR8T0H0_9BACL</name>
<dbReference type="InterPro" id="IPR050276">
    <property type="entry name" value="MshD_Acetyltransferase"/>
</dbReference>
<dbReference type="PROSITE" id="PS51186">
    <property type="entry name" value="GNAT"/>
    <property type="match status" value="1"/>
</dbReference>
<dbReference type="SUPFAM" id="SSF55729">
    <property type="entry name" value="Acyl-CoA N-acyltransferases (Nat)"/>
    <property type="match status" value="1"/>
</dbReference>
<protein>
    <submittedName>
        <fullName evidence="2">GNAT family N-acetyltransferase</fullName>
    </submittedName>
</protein>
<dbReference type="RefSeq" id="WP_191801110.1">
    <property type="nucleotide sequence ID" value="NZ_JACSQL010000006.1"/>
</dbReference>
<dbReference type="CDD" id="cd04301">
    <property type="entry name" value="NAT_SF"/>
    <property type="match status" value="1"/>
</dbReference>
<sequence>MRYSIRPITEQDVPFLWDMLYESLYVPKGKEPFSRNVIKEPFLSKYVEDWGREGDLGYIAVNDEGLSLGSITARFFNEDNKGFGFVGNDVPELGIALKEEYRGIGIGRALLQMLIDVLKEKGIKKVSLSVAPDNMAAMKLYQRFGFKEVGMVDTSITMVLEL</sequence>
<organism evidence="2 3">
    <name type="scientific">Paenibacillus gallinarum</name>
    <dbReference type="NCBI Taxonomy" id="2762232"/>
    <lineage>
        <taxon>Bacteria</taxon>
        <taxon>Bacillati</taxon>
        <taxon>Bacillota</taxon>
        <taxon>Bacilli</taxon>
        <taxon>Bacillales</taxon>
        <taxon>Paenibacillaceae</taxon>
        <taxon>Paenibacillus</taxon>
    </lineage>
</organism>
<dbReference type="EMBL" id="JACSQL010000006">
    <property type="protein sequence ID" value="MBD7969271.1"/>
    <property type="molecule type" value="Genomic_DNA"/>
</dbReference>
<evidence type="ECO:0000259" key="1">
    <source>
        <dbReference type="PROSITE" id="PS51186"/>
    </source>
</evidence>